<keyword evidence="2" id="KW-1185">Reference proteome</keyword>
<dbReference type="AlphaFoldDB" id="A0AA36K7S7"/>
<evidence type="ECO:0000313" key="1">
    <source>
        <dbReference type="EMBL" id="CDG73494.1"/>
    </source>
</evidence>
<comment type="caution">
    <text evidence="1">The sequence shown here is derived from an EMBL/GenBank/DDBJ whole genome shotgun (WGS) entry which is preliminary data.</text>
</comment>
<sequence length="56" mass="6637">MLSIFRFVINLFYIFVFYKYKVSCTKQFFHFKKNLISKLMQPSDTKYGLGTAIAKA</sequence>
<protein>
    <submittedName>
        <fullName evidence="1">Uncharacterized protein</fullName>
    </submittedName>
</protein>
<accession>A0AA36K7S7</accession>
<organism evidence="1 2">
    <name type="scientific">Acinetobacter nosocomialis 28F</name>
    <dbReference type="NCBI Taxonomy" id="1147131"/>
    <lineage>
        <taxon>Bacteria</taxon>
        <taxon>Pseudomonadati</taxon>
        <taxon>Pseudomonadota</taxon>
        <taxon>Gammaproteobacteria</taxon>
        <taxon>Moraxellales</taxon>
        <taxon>Moraxellaceae</taxon>
        <taxon>Acinetobacter</taxon>
        <taxon>Acinetobacter calcoaceticus/baumannii complex</taxon>
    </lineage>
</organism>
<dbReference type="Proteomes" id="UP000019193">
    <property type="component" value="Unassembled WGS sequence"/>
</dbReference>
<dbReference type="EMBL" id="CBSD020000003">
    <property type="protein sequence ID" value="CDG73494.1"/>
    <property type="molecule type" value="Genomic_DNA"/>
</dbReference>
<name>A0AA36K7S7_ACINO</name>
<evidence type="ECO:0000313" key="2">
    <source>
        <dbReference type="Proteomes" id="UP000019193"/>
    </source>
</evidence>
<proteinExistence type="predicted"/>
<gene>
    <name evidence="1" type="ORF">ANICBIBUN_16989</name>
</gene>
<reference evidence="1 2" key="1">
    <citation type="submission" date="2013-06" db="EMBL/GenBank/DDBJ databases">
        <title>Comparative analysis of genomes of multi-drug Acinetobacter sp. from Colombian Hospitals.</title>
        <authorList>
            <person name="Barreto-Hernandez E."/>
            <person name="Gonzalez E.B."/>
            <person name="Cepeda L.A."/>
            <person name="Valenzuela E.M."/>
            <person name="Falquet L."/>
            <person name="Reguero M.T."/>
            <person name="Mantilla R."/>
        </authorList>
    </citation>
    <scope>NUCLEOTIDE SEQUENCE [LARGE SCALE GENOMIC DNA]</scope>
    <source>
        <strain evidence="1 2">28F</strain>
    </source>
</reference>